<accession>A0A452GW89</accession>
<reference evidence="1" key="3">
    <citation type="submission" date="2025-09" db="UniProtKB">
        <authorList>
            <consortium name="Ensembl"/>
        </authorList>
    </citation>
    <scope>IDENTIFICATION</scope>
</reference>
<reference evidence="2" key="1">
    <citation type="journal article" date="2017" name="PLoS ONE">
        <title>The Agassiz's desert tortoise genome provides a resource for the conservation of a threatened species.</title>
        <authorList>
            <person name="Tollis M."/>
            <person name="DeNardo D.F."/>
            <person name="Cornelius J.A."/>
            <person name="Dolby G.A."/>
            <person name="Edwards T."/>
            <person name="Henen B.T."/>
            <person name="Karl A.E."/>
            <person name="Murphy R.W."/>
            <person name="Kusumi K."/>
        </authorList>
    </citation>
    <scope>NUCLEOTIDE SEQUENCE [LARGE SCALE GENOMIC DNA]</scope>
</reference>
<evidence type="ECO:0000313" key="1">
    <source>
        <dbReference type="Ensembl" id="ENSGAGP00000006348.1"/>
    </source>
</evidence>
<proteinExistence type="predicted"/>
<dbReference type="AlphaFoldDB" id="A0A452GW89"/>
<protein>
    <submittedName>
        <fullName evidence="1">Uncharacterized protein</fullName>
    </submittedName>
</protein>
<evidence type="ECO:0000313" key="2">
    <source>
        <dbReference type="Proteomes" id="UP000291020"/>
    </source>
</evidence>
<organism evidence="1 2">
    <name type="scientific">Gopherus agassizii</name>
    <name type="common">Agassiz's desert tortoise</name>
    <dbReference type="NCBI Taxonomy" id="38772"/>
    <lineage>
        <taxon>Eukaryota</taxon>
        <taxon>Metazoa</taxon>
        <taxon>Chordata</taxon>
        <taxon>Craniata</taxon>
        <taxon>Vertebrata</taxon>
        <taxon>Euteleostomi</taxon>
        <taxon>Archelosauria</taxon>
        <taxon>Testudinata</taxon>
        <taxon>Testudines</taxon>
        <taxon>Cryptodira</taxon>
        <taxon>Durocryptodira</taxon>
        <taxon>Testudinoidea</taxon>
        <taxon>Testudinidae</taxon>
        <taxon>Gopherus</taxon>
    </lineage>
</organism>
<name>A0A452GW89_9SAUR</name>
<dbReference type="Ensembl" id="ENSGAGT00000007385.1">
    <property type="protein sequence ID" value="ENSGAGP00000006348.1"/>
    <property type="gene ID" value="ENSGAGG00000005125.1"/>
</dbReference>
<reference evidence="1" key="2">
    <citation type="submission" date="2025-08" db="UniProtKB">
        <authorList>
            <consortium name="Ensembl"/>
        </authorList>
    </citation>
    <scope>IDENTIFICATION</scope>
</reference>
<keyword evidence="2" id="KW-1185">Reference proteome</keyword>
<dbReference type="STRING" id="38772.ENSGAGP00000006348"/>
<dbReference type="Proteomes" id="UP000291020">
    <property type="component" value="Unassembled WGS sequence"/>
</dbReference>
<sequence>SVDSNGLWIRTLIFSICAPYLDSKMNLDDFISMNPQVGWGSVFLLPDFVDRYGRQS</sequence>